<protein>
    <recommendedName>
        <fullName evidence="2">CAAX prenyl protease 2/Lysostaphin resistance protein A-like domain-containing protein</fullName>
    </recommendedName>
</protein>
<proteinExistence type="predicted"/>
<feature type="domain" description="CAAX prenyl protease 2/Lysostaphin resistance protein A-like" evidence="2">
    <location>
        <begin position="157"/>
        <end position="270"/>
    </location>
</feature>
<gene>
    <name evidence="3" type="ORF">METZ01_LOCUS123513</name>
</gene>
<dbReference type="Pfam" id="PF02517">
    <property type="entry name" value="Rce1-like"/>
    <property type="match status" value="1"/>
</dbReference>
<evidence type="ECO:0000313" key="3">
    <source>
        <dbReference type="EMBL" id="SVA70659.1"/>
    </source>
</evidence>
<feature type="transmembrane region" description="Helical" evidence="1">
    <location>
        <begin position="235"/>
        <end position="253"/>
    </location>
</feature>
<feature type="transmembrane region" description="Helical" evidence="1">
    <location>
        <begin position="297"/>
        <end position="319"/>
    </location>
</feature>
<dbReference type="InterPro" id="IPR003675">
    <property type="entry name" value="Rce1/LyrA-like_dom"/>
</dbReference>
<feature type="transmembrane region" description="Helical" evidence="1">
    <location>
        <begin position="115"/>
        <end position="136"/>
    </location>
</feature>
<dbReference type="GO" id="GO:0080120">
    <property type="term" value="P:CAAX-box protein maturation"/>
    <property type="evidence" value="ECO:0007669"/>
    <property type="project" value="UniProtKB-ARBA"/>
</dbReference>
<dbReference type="AlphaFoldDB" id="A0A381Y0S3"/>
<dbReference type="EMBL" id="UINC01017100">
    <property type="protein sequence ID" value="SVA70659.1"/>
    <property type="molecule type" value="Genomic_DNA"/>
</dbReference>
<organism evidence="3">
    <name type="scientific">marine metagenome</name>
    <dbReference type="NCBI Taxonomy" id="408172"/>
    <lineage>
        <taxon>unclassified sequences</taxon>
        <taxon>metagenomes</taxon>
        <taxon>ecological metagenomes</taxon>
    </lineage>
</organism>
<keyword evidence="1" id="KW-0472">Membrane</keyword>
<evidence type="ECO:0000259" key="2">
    <source>
        <dbReference type="Pfam" id="PF02517"/>
    </source>
</evidence>
<name>A0A381Y0S3_9ZZZZ</name>
<reference evidence="3" key="1">
    <citation type="submission" date="2018-05" db="EMBL/GenBank/DDBJ databases">
        <authorList>
            <person name="Lanie J.A."/>
            <person name="Ng W.-L."/>
            <person name="Kazmierczak K.M."/>
            <person name="Andrzejewski T.M."/>
            <person name="Davidsen T.M."/>
            <person name="Wayne K.J."/>
            <person name="Tettelin H."/>
            <person name="Glass J.I."/>
            <person name="Rusch D."/>
            <person name="Podicherti R."/>
            <person name="Tsui H.-C.T."/>
            <person name="Winkler M.E."/>
        </authorList>
    </citation>
    <scope>NUCLEOTIDE SEQUENCE</scope>
</reference>
<dbReference type="GO" id="GO:0004175">
    <property type="term" value="F:endopeptidase activity"/>
    <property type="evidence" value="ECO:0007669"/>
    <property type="project" value="UniProtKB-ARBA"/>
</dbReference>
<evidence type="ECO:0000256" key="1">
    <source>
        <dbReference type="SAM" id="Phobius"/>
    </source>
</evidence>
<keyword evidence="1" id="KW-0812">Transmembrane</keyword>
<feature type="transmembrane region" description="Helical" evidence="1">
    <location>
        <begin position="168"/>
        <end position="189"/>
    </location>
</feature>
<accession>A0A381Y0S3</accession>
<feature type="transmembrane region" description="Helical" evidence="1">
    <location>
        <begin position="210"/>
        <end position="229"/>
    </location>
</feature>
<feature type="transmembrane region" description="Helical" evidence="1">
    <location>
        <begin position="73"/>
        <end position="91"/>
    </location>
</feature>
<keyword evidence="1" id="KW-1133">Transmembrane helix</keyword>
<feature type="transmembrane region" description="Helical" evidence="1">
    <location>
        <begin position="260"/>
        <end position="277"/>
    </location>
</feature>
<sequence>MENKIIQSLGIPFTALISIIFLLMISSFPIGAYVVFNSEINDNITYEYPMGNLESILSEIGIGSSMKFELGDGFILLWSIYLILFTIAILGPKKHFIQVLQSIISHGKYEIKDNYMFPIIKWFSILVLASTIIIFAQEFFGISTEQLGTSNDLIQFFDLTLAPLVEEFLFRGILIGIPIFLLYSNRFSFQFFIKSLWRPWQNLEIVEKRKGLFVIVIVGIVFGASHIIFGEGWSAGKFAQASIGGIIIGWVYFRYGFAPAIIIHWATNYFIFSYGYLVADLNQFTIENAFTHPFVSMIEILLIVTGIISMIILVTNYIMEKRCIIEKE</sequence>
<feature type="transmembrane region" description="Helical" evidence="1">
    <location>
        <begin position="12"/>
        <end position="36"/>
    </location>
</feature>